<reference evidence="6" key="1">
    <citation type="journal article" date="2016" name="Mol. Biol. Evol.">
        <title>Comparative Genomics of Early-Diverging Mushroom-Forming Fungi Provides Insights into the Origins of Lignocellulose Decay Capabilities.</title>
        <authorList>
            <person name="Nagy L.G."/>
            <person name="Riley R."/>
            <person name="Tritt A."/>
            <person name="Adam C."/>
            <person name="Daum C."/>
            <person name="Floudas D."/>
            <person name="Sun H."/>
            <person name="Yadav J.S."/>
            <person name="Pangilinan J."/>
            <person name="Larsson K.H."/>
            <person name="Matsuura K."/>
            <person name="Barry K."/>
            <person name="Labutti K."/>
            <person name="Kuo R."/>
            <person name="Ohm R.A."/>
            <person name="Bhattacharya S.S."/>
            <person name="Shirouzu T."/>
            <person name="Yoshinaga Y."/>
            <person name="Martin F.M."/>
            <person name="Grigoriev I.V."/>
            <person name="Hibbett D.S."/>
        </authorList>
    </citation>
    <scope>NUCLEOTIDE SEQUENCE [LARGE SCALE GENOMIC DNA]</scope>
    <source>
        <strain evidence="6">CBS 109695</strain>
    </source>
</reference>
<evidence type="ECO:0000256" key="1">
    <source>
        <dbReference type="ARBA" id="ARBA00022723"/>
    </source>
</evidence>
<dbReference type="Pfam" id="PF01753">
    <property type="entry name" value="zf-MYND"/>
    <property type="match status" value="1"/>
</dbReference>
<evidence type="ECO:0000256" key="4">
    <source>
        <dbReference type="PROSITE-ProRule" id="PRU00134"/>
    </source>
</evidence>
<dbReference type="OrthoDB" id="5231159at2759"/>
<name>A0A166VGY0_9AGAM</name>
<dbReference type="EMBL" id="KV417485">
    <property type="protein sequence ID" value="KZP32716.1"/>
    <property type="molecule type" value="Genomic_DNA"/>
</dbReference>
<organism evidence="6">
    <name type="scientific">Athelia psychrophila</name>
    <dbReference type="NCBI Taxonomy" id="1759441"/>
    <lineage>
        <taxon>Eukaryota</taxon>
        <taxon>Fungi</taxon>
        <taxon>Dikarya</taxon>
        <taxon>Basidiomycota</taxon>
        <taxon>Agaricomycotina</taxon>
        <taxon>Agaricomycetes</taxon>
        <taxon>Agaricomycetidae</taxon>
        <taxon>Atheliales</taxon>
        <taxon>Atheliaceae</taxon>
        <taxon>Athelia</taxon>
    </lineage>
</organism>
<dbReference type="GO" id="GO:0008270">
    <property type="term" value="F:zinc ion binding"/>
    <property type="evidence" value="ECO:0007669"/>
    <property type="project" value="UniProtKB-KW"/>
</dbReference>
<dbReference type="PROSITE" id="PS50865">
    <property type="entry name" value="ZF_MYND_2"/>
    <property type="match status" value="1"/>
</dbReference>
<evidence type="ECO:0000256" key="2">
    <source>
        <dbReference type="ARBA" id="ARBA00022771"/>
    </source>
</evidence>
<dbReference type="SUPFAM" id="SSF144232">
    <property type="entry name" value="HIT/MYND zinc finger-like"/>
    <property type="match status" value="1"/>
</dbReference>
<accession>A0A166VGY0</accession>
<sequence length="297" mass="33251">MVNIQFTDPSIREEHQKLMPSPEERKALLNSLTVHCSFLPCTKVKARAEVKMCSRCKQARYCSQTCQKAAWKNHKKDCGEGTASQLTLKLAERALAVPKITEYIQMHAILTLKLLEDRTNAARYVINVKCRTATADLMAHVSRLVSGKESDSNAQVLLHVDAIERVPIEEAPEQLKRKLAGAKELLKTGYWEDRQPIGEDNILVSFFFTSVRQDDEGNDQVDGGADGAISSACLLPEHAMRFMADNPKSTLRSAMLGDMEVDVDEDQLRDGLNNLIRMDKTNQMRLRGYPSKVASDS</sequence>
<evidence type="ECO:0000259" key="5">
    <source>
        <dbReference type="PROSITE" id="PS50865"/>
    </source>
</evidence>
<evidence type="ECO:0000313" key="6">
    <source>
        <dbReference type="EMBL" id="KZP32716.1"/>
    </source>
</evidence>
<keyword evidence="1" id="KW-0479">Metal-binding</keyword>
<gene>
    <name evidence="6" type="ORF">FIBSPDRAFT_812281</name>
</gene>
<keyword evidence="3" id="KW-0862">Zinc</keyword>
<proteinExistence type="predicted"/>
<protein>
    <recommendedName>
        <fullName evidence="5">MYND-type domain-containing protein</fullName>
    </recommendedName>
</protein>
<evidence type="ECO:0000256" key="3">
    <source>
        <dbReference type="ARBA" id="ARBA00022833"/>
    </source>
</evidence>
<dbReference type="Gene3D" id="6.10.140.2220">
    <property type="match status" value="1"/>
</dbReference>
<keyword evidence="2 4" id="KW-0863">Zinc-finger</keyword>
<feature type="domain" description="MYND-type" evidence="5">
    <location>
        <begin position="41"/>
        <end position="78"/>
    </location>
</feature>
<dbReference type="InterPro" id="IPR002893">
    <property type="entry name" value="Znf_MYND"/>
</dbReference>
<dbReference type="AlphaFoldDB" id="A0A166VGY0"/>